<sequence length="167" mass="18284">MARTKGHTKASIKGLAMKCTRTMNQIAGEINSFKKLHEAKKAAIAKHVKAKNATIQGVTTQGATMKNAALKRAAARAAKARKAAKVKFEQGQDEFIQEAETRLAGLQEELQAFKNKQDGMRSRAGGVARLNVVEMTHENNNASRYSQYPQKGEEGYETGSDTESEEE</sequence>
<feature type="compositionally biased region" description="Polar residues" evidence="2">
    <location>
        <begin position="138"/>
        <end position="149"/>
    </location>
</feature>
<dbReference type="KEGG" id="hir:HETIRDRAFT_427617"/>
<keyword evidence="1" id="KW-0175">Coiled coil</keyword>
<dbReference type="HOGENOM" id="CLU_1594748_0_0_1"/>
<keyword evidence="4" id="KW-1185">Reference proteome</keyword>
<feature type="coiled-coil region" evidence="1">
    <location>
        <begin position="96"/>
        <end position="123"/>
    </location>
</feature>
<feature type="region of interest" description="Disordered" evidence="2">
    <location>
        <begin position="135"/>
        <end position="167"/>
    </location>
</feature>
<dbReference type="RefSeq" id="XP_009547340.1">
    <property type="nucleotide sequence ID" value="XM_009549045.1"/>
</dbReference>
<dbReference type="EMBL" id="KI925459">
    <property type="protein sequence ID" value="ETW80613.1"/>
    <property type="molecule type" value="Genomic_DNA"/>
</dbReference>
<dbReference type="InParanoid" id="W4K443"/>
<gene>
    <name evidence="3" type="ORF">HETIRDRAFT_427617</name>
</gene>
<proteinExistence type="predicted"/>
<dbReference type="Proteomes" id="UP000030671">
    <property type="component" value="Unassembled WGS sequence"/>
</dbReference>
<evidence type="ECO:0000256" key="2">
    <source>
        <dbReference type="SAM" id="MobiDB-lite"/>
    </source>
</evidence>
<protein>
    <submittedName>
        <fullName evidence="3">Uncharacterized protein</fullName>
    </submittedName>
</protein>
<evidence type="ECO:0000313" key="4">
    <source>
        <dbReference type="Proteomes" id="UP000030671"/>
    </source>
</evidence>
<name>W4K443_HETIT</name>
<accession>W4K443</accession>
<dbReference type="AlphaFoldDB" id="W4K443"/>
<dbReference type="GeneID" id="20674218"/>
<reference evidence="3 4" key="1">
    <citation type="journal article" date="2012" name="New Phytol.">
        <title>Insight into trade-off between wood decay and parasitism from the genome of a fungal forest pathogen.</title>
        <authorList>
            <person name="Olson A."/>
            <person name="Aerts A."/>
            <person name="Asiegbu F."/>
            <person name="Belbahri L."/>
            <person name="Bouzid O."/>
            <person name="Broberg A."/>
            <person name="Canback B."/>
            <person name="Coutinho P.M."/>
            <person name="Cullen D."/>
            <person name="Dalman K."/>
            <person name="Deflorio G."/>
            <person name="van Diepen L.T."/>
            <person name="Dunand C."/>
            <person name="Duplessis S."/>
            <person name="Durling M."/>
            <person name="Gonthier P."/>
            <person name="Grimwood J."/>
            <person name="Fossdal C.G."/>
            <person name="Hansson D."/>
            <person name="Henrissat B."/>
            <person name="Hietala A."/>
            <person name="Himmelstrand K."/>
            <person name="Hoffmeister D."/>
            <person name="Hogberg N."/>
            <person name="James T.Y."/>
            <person name="Karlsson M."/>
            <person name="Kohler A."/>
            <person name="Kues U."/>
            <person name="Lee Y.H."/>
            <person name="Lin Y.C."/>
            <person name="Lind M."/>
            <person name="Lindquist E."/>
            <person name="Lombard V."/>
            <person name="Lucas S."/>
            <person name="Lunden K."/>
            <person name="Morin E."/>
            <person name="Murat C."/>
            <person name="Park J."/>
            <person name="Raffaello T."/>
            <person name="Rouze P."/>
            <person name="Salamov A."/>
            <person name="Schmutz J."/>
            <person name="Solheim H."/>
            <person name="Stahlberg J."/>
            <person name="Velez H."/>
            <person name="de Vries R.P."/>
            <person name="Wiebenga A."/>
            <person name="Woodward S."/>
            <person name="Yakovlev I."/>
            <person name="Garbelotto M."/>
            <person name="Martin F."/>
            <person name="Grigoriev I.V."/>
            <person name="Stenlid J."/>
        </authorList>
    </citation>
    <scope>NUCLEOTIDE SEQUENCE [LARGE SCALE GENOMIC DNA]</scope>
    <source>
        <strain evidence="3 4">TC 32-1</strain>
    </source>
</reference>
<evidence type="ECO:0000313" key="3">
    <source>
        <dbReference type="EMBL" id="ETW80613.1"/>
    </source>
</evidence>
<evidence type="ECO:0000256" key="1">
    <source>
        <dbReference type="SAM" id="Coils"/>
    </source>
</evidence>
<organism evidence="3 4">
    <name type="scientific">Heterobasidion irregulare (strain TC 32-1)</name>
    <dbReference type="NCBI Taxonomy" id="747525"/>
    <lineage>
        <taxon>Eukaryota</taxon>
        <taxon>Fungi</taxon>
        <taxon>Dikarya</taxon>
        <taxon>Basidiomycota</taxon>
        <taxon>Agaricomycotina</taxon>
        <taxon>Agaricomycetes</taxon>
        <taxon>Russulales</taxon>
        <taxon>Bondarzewiaceae</taxon>
        <taxon>Heterobasidion</taxon>
        <taxon>Heterobasidion annosum species complex</taxon>
    </lineage>
</organism>